<dbReference type="AlphaFoldDB" id="A0AA88KX23"/>
<dbReference type="SUPFAM" id="SSF56672">
    <property type="entry name" value="DNA/RNA polymerases"/>
    <property type="match status" value="1"/>
</dbReference>
<proteinExistence type="predicted"/>
<dbReference type="Proteomes" id="UP001187531">
    <property type="component" value="Unassembled WGS sequence"/>
</dbReference>
<sequence>MDKGAEANVLPLKEYERLYPYPILNKTNSILTSYSNGKLNVDGVCEAEVQYKDRAGQKHKFFMIDALEFPIFSRQTSVDVKNVGFRQDKCTFGTYSIQYFGYRMNPEGTKPDPEKTRTISEILPPENNDQLQKLLVLLQMNCYSDNRPQAVRKHPGQADMKSATMTSTYGAINKLYTLKSEYRPEFETSSTDTLPRLHTRDVDIEIFVSDAPDISMKVASVFLDIVKDFDCLVLVTVLVLKERAQYVQLGNKLNLEYFKDMFLVYC</sequence>
<dbReference type="InterPro" id="IPR043502">
    <property type="entry name" value="DNA/RNA_pol_sf"/>
</dbReference>
<keyword evidence="2" id="KW-1185">Reference proteome</keyword>
<organism evidence="1 2">
    <name type="scientific">Artemia franciscana</name>
    <name type="common">Brine shrimp</name>
    <name type="synonym">Artemia sanfranciscana</name>
    <dbReference type="NCBI Taxonomy" id="6661"/>
    <lineage>
        <taxon>Eukaryota</taxon>
        <taxon>Metazoa</taxon>
        <taxon>Ecdysozoa</taxon>
        <taxon>Arthropoda</taxon>
        <taxon>Crustacea</taxon>
        <taxon>Branchiopoda</taxon>
        <taxon>Anostraca</taxon>
        <taxon>Artemiidae</taxon>
        <taxon>Artemia</taxon>
    </lineage>
</organism>
<reference evidence="1" key="1">
    <citation type="submission" date="2023-07" db="EMBL/GenBank/DDBJ databases">
        <title>Chromosome-level genome assembly of Artemia franciscana.</title>
        <authorList>
            <person name="Jo E."/>
        </authorList>
    </citation>
    <scope>NUCLEOTIDE SEQUENCE</scope>
    <source>
        <tissue evidence="1">Whole body</tissue>
    </source>
</reference>
<protein>
    <submittedName>
        <fullName evidence="1">Uncharacterized protein</fullName>
    </submittedName>
</protein>
<accession>A0AA88KX23</accession>
<comment type="caution">
    <text evidence="1">The sequence shown here is derived from an EMBL/GenBank/DDBJ whole genome shotgun (WGS) entry which is preliminary data.</text>
</comment>
<dbReference type="GO" id="GO:0071897">
    <property type="term" value="P:DNA biosynthetic process"/>
    <property type="evidence" value="ECO:0007669"/>
    <property type="project" value="UniProtKB-ARBA"/>
</dbReference>
<name>A0AA88KX23_ARTSF</name>
<dbReference type="EMBL" id="JAVRJZ010000016">
    <property type="protein sequence ID" value="KAK2710668.1"/>
    <property type="molecule type" value="Genomic_DNA"/>
</dbReference>
<gene>
    <name evidence="1" type="ORF">QYM36_011997</name>
</gene>
<evidence type="ECO:0000313" key="1">
    <source>
        <dbReference type="EMBL" id="KAK2710668.1"/>
    </source>
</evidence>
<evidence type="ECO:0000313" key="2">
    <source>
        <dbReference type="Proteomes" id="UP001187531"/>
    </source>
</evidence>